<organism evidence="9 10">
    <name type="scientific">Breznakibacter xylanolyticus</name>
    <dbReference type="NCBI Taxonomy" id="990"/>
    <lineage>
        <taxon>Bacteria</taxon>
        <taxon>Pseudomonadati</taxon>
        <taxon>Bacteroidota</taxon>
        <taxon>Bacteroidia</taxon>
        <taxon>Marinilabiliales</taxon>
        <taxon>Marinilabiliaceae</taxon>
        <taxon>Breznakibacter</taxon>
    </lineage>
</organism>
<reference evidence="9 10" key="1">
    <citation type="submission" date="2018-06" db="EMBL/GenBank/DDBJ databases">
        <title>Genomic Encyclopedia of Archaeal and Bacterial Type Strains, Phase II (KMG-II): from individual species to whole genera.</title>
        <authorList>
            <person name="Goeker M."/>
        </authorList>
    </citation>
    <scope>NUCLEOTIDE SEQUENCE [LARGE SCALE GENOMIC DNA]</scope>
    <source>
        <strain evidence="9 10">DSM 6779</strain>
    </source>
</reference>
<protein>
    <recommendedName>
        <fullName evidence="2">histidine kinase</fullName>
        <ecNumber evidence="2">2.7.13.3</ecNumber>
    </recommendedName>
</protein>
<sequence>MVLKRLLSSGTGRFSVVAVFTFAVLLLLVVIQVIWIHRAAMLEQKNFNYRVAKAMYCVREEIGKRAVDCHQMMDYLSGNSCPDKIKQSKVAEVDSIIRTNLEAHHIELQYEFMIGDSVTLSAMSLPKQVCYVQSLNGLIQKDGIRLNMRFPDRNEFIMAQMKGWFVISILFILFVAASFFITLRMFVRQQAQLTHTTDFINNMVHEFQTPLANMRLAAGLIRKKNDLPVSSKINDYLDVIVNENNKMEGNVKRILQLATLHREDQSLEPVSMHLVGDSVVQQFMFRVSNSNGSIETSWDAANDKVFGAWEHFELMLSNLIDNALKYSMGTPHIRLTSKVDNHFIEITVSDNGIGIDARELPFVFDRYYRVSTGNVHNVKGFGLGLAYVKKITELYHGSVEVSSRVGKGTTFTLKFPLVYV</sequence>
<evidence type="ECO:0000256" key="6">
    <source>
        <dbReference type="ARBA" id="ARBA00023012"/>
    </source>
</evidence>
<dbReference type="SUPFAM" id="SSF47384">
    <property type="entry name" value="Homodimeric domain of signal transducing histidine kinase"/>
    <property type="match status" value="1"/>
</dbReference>
<dbReference type="OrthoDB" id="1933776at2"/>
<dbReference type="InterPro" id="IPR005467">
    <property type="entry name" value="His_kinase_dom"/>
</dbReference>
<dbReference type="InterPro" id="IPR003661">
    <property type="entry name" value="HisK_dim/P_dom"/>
</dbReference>
<feature type="domain" description="Histidine kinase" evidence="8">
    <location>
        <begin position="202"/>
        <end position="419"/>
    </location>
</feature>
<dbReference type="CDD" id="cd00082">
    <property type="entry name" value="HisKA"/>
    <property type="match status" value="1"/>
</dbReference>
<dbReference type="Pfam" id="PF00512">
    <property type="entry name" value="HisKA"/>
    <property type="match status" value="1"/>
</dbReference>
<evidence type="ECO:0000256" key="7">
    <source>
        <dbReference type="SAM" id="Phobius"/>
    </source>
</evidence>
<dbReference type="InterPro" id="IPR050736">
    <property type="entry name" value="Sensor_HK_Regulatory"/>
</dbReference>
<dbReference type="Gene3D" id="1.10.287.130">
    <property type="match status" value="1"/>
</dbReference>
<evidence type="ECO:0000313" key="9">
    <source>
        <dbReference type="EMBL" id="PZX19448.1"/>
    </source>
</evidence>
<evidence type="ECO:0000256" key="5">
    <source>
        <dbReference type="ARBA" id="ARBA00022777"/>
    </source>
</evidence>
<dbReference type="Gene3D" id="3.30.565.10">
    <property type="entry name" value="Histidine kinase-like ATPase, C-terminal domain"/>
    <property type="match status" value="1"/>
</dbReference>
<dbReference type="InterPro" id="IPR003594">
    <property type="entry name" value="HATPase_dom"/>
</dbReference>
<dbReference type="InterPro" id="IPR004358">
    <property type="entry name" value="Sig_transdc_His_kin-like_C"/>
</dbReference>
<feature type="transmembrane region" description="Helical" evidence="7">
    <location>
        <begin position="163"/>
        <end position="187"/>
    </location>
</feature>
<keyword evidence="7" id="KW-0472">Membrane</keyword>
<feature type="transmembrane region" description="Helical" evidence="7">
    <location>
        <begin position="12"/>
        <end position="36"/>
    </location>
</feature>
<evidence type="ECO:0000313" key="10">
    <source>
        <dbReference type="Proteomes" id="UP000249239"/>
    </source>
</evidence>
<evidence type="ECO:0000256" key="4">
    <source>
        <dbReference type="ARBA" id="ARBA00022679"/>
    </source>
</evidence>
<dbReference type="EMBL" id="QKZK01000004">
    <property type="protein sequence ID" value="PZX19448.1"/>
    <property type="molecule type" value="Genomic_DNA"/>
</dbReference>
<dbReference type="AlphaFoldDB" id="A0A2W7NGT5"/>
<accession>A0A2W7NGT5</accession>
<dbReference type="GO" id="GO:0000155">
    <property type="term" value="F:phosphorelay sensor kinase activity"/>
    <property type="evidence" value="ECO:0007669"/>
    <property type="project" value="InterPro"/>
</dbReference>
<keyword evidence="6" id="KW-0902">Two-component regulatory system</keyword>
<keyword evidence="7" id="KW-0812">Transmembrane</keyword>
<dbReference type="Pfam" id="PF02518">
    <property type="entry name" value="HATPase_c"/>
    <property type="match status" value="1"/>
</dbReference>
<dbReference type="RefSeq" id="WP_111444433.1">
    <property type="nucleotide sequence ID" value="NZ_QKZK01000004.1"/>
</dbReference>
<dbReference type="SUPFAM" id="SSF55874">
    <property type="entry name" value="ATPase domain of HSP90 chaperone/DNA topoisomerase II/histidine kinase"/>
    <property type="match status" value="1"/>
</dbReference>
<comment type="catalytic activity">
    <reaction evidence="1">
        <text>ATP + protein L-histidine = ADP + protein N-phospho-L-histidine.</text>
        <dbReference type="EC" id="2.7.13.3"/>
    </reaction>
</comment>
<keyword evidence="3" id="KW-0597">Phosphoprotein</keyword>
<dbReference type="InterPro" id="IPR036097">
    <property type="entry name" value="HisK_dim/P_sf"/>
</dbReference>
<dbReference type="PRINTS" id="PR00344">
    <property type="entry name" value="BCTRLSENSOR"/>
</dbReference>
<dbReference type="EC" id="2.7.13.3" evidence="2"/>
<proteinExistence type="predicted"/>
<dbReference type="CDD" id="cd00075">
    <property type="entry name" value="HATPase"/>
    <property type="match status" value="1"/>
</dbReference>
<dbReference type="Proteomes" id="UP000249239">
    <property type="component" value="Unassembled WGS sequence"/>
</dbReference>
<keyword evidence="10" id="KW-1185">Reference proteome</keyword>
<dbReference type="SMART" id="SM00388">
    <property type="entry name" value="HisKA"/>
    <property type="match status" value="1"/>
</dbReference>
<keyword evidence="7" id="KW-1133">Transmembrane helix</keyword>
<keyword evidence="4" id="KW-0808">Transferase</keyword>
<dbReference type="PROSITE" id="PS50109">
    <property type="entry name" value="HIS_KIN"/>
    <property type="match status" value="1"/>
</dbReference>
<evidence type="ECO:0000256" key="2">
    <source>
        <dbReference type="ARBA" id="ARBA00012438"/>
    </source>
</evidence>
<evidence type="ECO:0000256" key="1">
    <source>
        <dbReference type="ARBA" id="ARBA00000085"/>
    </source>
</evidence>
<keyword evidence="5 9" id="KW-0418">Kinase</keyword>
<evidence type="ECO:0000259" key="8">
    <source>
        <dbReference type="PROSITE" id="PS50109"/>
    </source>
</evidence>
<comment type="caution">
    <text evidence="9">The sequence shown here is derived from an EMBL/GenBank/DDBJ whole genome shotgun (WGS) entry which is preliminary data.</text>
</comment>
<dbReference type="PANTHER" id="PTHR43711">
    <property type="entry name" value="TWO-COMPONENT HISTIDINE KINASE"/>
    <property type="match status" value="1"/>
</dbReference>
<dbReference type="PANTHER" id="PTHR43711:SF1">
    <property type="entry name" value="HISTIDINE KINASE 1"/>
    <property type="match status" value="1"/>
</dbReference>
<evidence type="ECO:0000256" key="3">
    <source>
        <dbReference type="ARBA" id="ARBA00022553"/>
    </source>
</evidence>
<gene>
    <name evidence="9" type="ORF">LX69_00715</name>
</gene>
<dbReference type="SMART" id="SM00387">
    <property type="entry name" value="HATPase_c"/>
    <property type="match status" value="1"/>
</dbReference>
<name>A0A2W7NGT5_9BACT</name>
<dbReference type="InterPro" id="IPR036890">
    <property type="entry name" value="HATPase_C_sf"/>
</dbReference>